<evidence type="ECO:0000313" key="3">
    <source>
        <dbReference type="Proteomes" id="UP001203297"/>
    </source>
</evidence>
<feature type="non-terminal residue" evidence="2">
    <location>
        <position position="1"/>
    </location>
</feature>
<comment type="caution">
    <text evidence="2">The sequence shown here is derived from an EMBL/GenBank/DDBJ whole genome shotgun (WGS) entry which is preliminary data.</text>
</comment>
<name>A0AAD4LWJ3_9AGAM</name>
<proteinExistence type="predicted"/>
<dbReference type="Proteomes" id="UP001203297">
    <property type="component" value="Unassembled WGS sequence"/>
</dbReference>
<gene>
    <name evidence="2" type="ORF">B0F90DRAFT_1781229</name>
</gene>
<dbReference type="AlphaFoldDB" id="A0AAD4LWJ3"/>
<reference evidence="2" key="1">
    <citation type="journal article" date="2022" name="New Phytol.">
        <title>Evolutionary transition to the ectomycorrhizal habit in the genomes of a hyperdiverse lineage of mushroom-forming fungi.</title>
        <authorList>
            <person name="Looney B."/>
            <person name="Miyauchi S."/>
            <person name="Morin E."/>
            <person name="Drula E."/>
            <person name="Courty P.E."/>
            <person name="Kohler A."/>
            <person name="Kuo A."/>
            <person name="LaButti K."/>
            <person name="Pangilinan J."/>
            <person name="Lipzen A."/>
            <person name="Riley R."/>
            <person name="Andreopoulos W."/>
            <person name="He G."/>
            <person name="Johnson J."/>
            <person name="Nolan M."/>
            <person name="Tritt A."/>
            <person name="Barry K.W."/>
            <person name="Grigoriev I.V."/>
            <person name="Nagy L.G."/>
            <person name="Hibbett D."/>
            <person name="Henrissat B."/>
            <person name="Matheny P.B."/>
            <person name="Labbe J."/>
            <person name="Martin F.M."/>
        </authorList>
    </citation>
    <scope>NUCLEOTIDE SEQUENCE</scope>
    <source>
        <strain evidence="2">BPL690</strain>
    </source>
</reference>
<sequence length="67" mass="7572">MHVRAQNAVVVVRTVIDSVQFEMFEAPPPSSVVMFTQRKLLCSYPGPAIQISLEVFETECFSRPNGW</sequence>
<evidence type="ECO:0000259" key="1">
    <source>
        <dbReference type="Pfam" id="PF20255"/>
    </source>
</evidence>
<dbReference type="EMBL" id="WTXG01000185">
    <property type="protein sequence ID" value="KAI0291033.1"/>
    <property type="molecule type" value="Genomic_DNA"/>
</dbReference>
<dbReference type="InterPro" id="IPR046541">
    <property type="entry name" value="DUF6606"/>
</dbReference>
<evidence type="ECO:0000313" key="2">
    <source>
        <dbReference type="EMBL" id="KAI0291033.1"/>
    </source>
</evidence>
<protein>
    <recommendedName>
        <fullName evidence="1">DUF6606 domain-containing protein</fullName>
    </recommendedName>
</protein>
<dbReference type="Pfam" id="PF20255">
    <property type="entry name" value="DUF6606"/>
    <property type="match status" value="1"/>
</dbReference>
<feature type="domain" description="DUF6606" evidence="1">
    <location>
        <begin position="1"/>
        <end position="62"/>
    </location>
</feature>
<keyword evidence="3" id="KW-1185">Reference proteome</keyword>
<accession>A0AAD4LWJ3</accession>
<organism evidence="2 3">
    <name type="scientific">Multifurca ochricompacta</name>
    <dbReference type="NCBI Taxonomy" id="376703"/>
    <lineage>
        <taxon>Eukaryota</taxon>
        <taxon>Fungi</taxon>
        <taxon>Dikarya</taxon>
        <taxon>Basidiomycota</taxon>
        <taxon>Agaricomycotina</taxon>
        <taxon>Agaricomycetes</taxon>
        <taxon>Russulales</taxon>
        <taxon>Russulaceae</taxon>
        <taxon>Multifurca</taxon>
    </lineage>
</organism>